<keyword evidence="3" id="KW-1185">Reference proteome</keyword>
<gene>
    <name evidence="2" type="ORF">LY90DRAFT_219859</name>
</gene>
<accession>A0A1Y1YW83</accession>
<evidence type="ECO:0000256" key="1">
    <source>
        <dbReference type="SAM" id="SignalP"/>
    </source>
</evidence>
<feature type="signal peptide" evidence="1">
    <location>
        <begin position="1"/>
        <end position="22"/>
    </location>
</feature>
<sequence>MFIINKILFFIFKFIIIIYGSSCPIKVNYYDNIGNEYKIPYYKRRNDDLRRRIDRCSFDLLNDLASYLTPSCNWHDACYHCEKKDTCYYLKQK</sequence>
<dbReference type="Proteomes" id="UP000193920">
    <property type="component" value="Unassembled WGS sequence"/>
</dbReference>
<dbReference type="STRING" id="1754190.A0A1Y1YW83"/>
<comment type="caution">
    <text evidence="2">The sequence shown here is derived from an EMBL/GenBank/DDBJ whole genome shotgun (WGS) entry which is preliminary data.</text>
</comment>
<organism evidence="2 3">
    <name type="scientific">Neocallimastix californiae</name>
    <dbReference type="NCBI Taxonomy" id="1754190"/>
    <lineage>
        <taxon>Eukaryota</taxon>
        <taxon>Fungi</taxon>
        <taxon>Fungi incertae sedis</taxon>
        <taxon>Chytridiomycota</taxon>
        <taxon>Chytridiomycota incertae sedis</taxon>
        <taxon>Neocallimastigomycetes</taxon>
        <taxon>Neocallimastigales</taxon>
        <taxon>Neocallimastigaceae</taxon>
        <taxon>Neocallimastix</taxon>
    </lineage>
</organism>
<evidence type="ECO:0000313" key="3">
    <source>
        <dbReference type="Proteomes" id="UP000193920"/>
    </source>
</evidence>
<protein>
    <submittedName>
        <fullName evidence="2">Uncharacterized protein</fullName>
    </submittedName>
</protein>
<feature type="chain" id="PRO_5012937501" evidence="1">
    <location>
        <begin position="23"/>
        <end position="93"/>
    </location>
</feature>
<keyword evidence="1" id="KW-0732">Signal</keyword>
<name>A0A1Y1YW83_9FUNG</name>
<dbReference type="AlphaFoldDB" id="A0A1Y1YW83"/>
<dbReference type="EMBL" id="MCOG01000492">
    <property type="protein sequence ID" value="ORY02206.1"/>
    <property type="molecule type" value="Genomic_DNA"/>
</dbReference>
<proteinExistence type="predicted"/>
<evidence type="ECO:0000313" key="2">
    <source>
        <dbReference type="EMBL" id="ORY02206.1"/>
    </source>
</evidence>
<reference evidence="2 3" key="1">
    <citation type="submission" date="2016-08" db="EMBL/GenBank/DDBJ databases">
        <title>A Parts List for Fungal Cellulosomes Revealed by Comparative Genomics.</title>
        <authorList>
            <consortium name="DOE Joint Genome Institute"/>
            <person name="Haitjema C.H."/>
            <person name="Gilmore S.P."/>
            <person name="Henske J.K."/>
            <person name="Solomon K.V."/>
            <person name="De Groot R."/>
            <person name="Kuo A."/>
            <person name="Mondo S.J."/>
            <person name="Salamov A.A."/>
            <person name="Labutti K."/>
            <person name="Zhao Z."/>
            <person name="Chiniquy J."/>
            <person name="Barry K."/>
            <person name="Brewer H.M."/>
            <person name="Purvine S.O."/>
            <person name="Wright A.T."/>
            <person name="Boxma B."/>
            <person name="Van Alen T."/>
            <person name="Hackstein J.H."/>
            <person name="Baker S.E."/>
            <person name="Grigoriev I.V."/>
            <person name="O'Malley M.A."/>
        </authorList>
    </citation>
    <scope>NUCLEOTIDE SEQUENCE [LARGE SCALE GENOMIC DNA]</scope>
    <source>
        <strain evidence="2 3">G1</strain>
    </source>
</reference>